<dbReference type="GO" id="GO:0003677">
    <property type="term" value="F:DNA binding"/>
    <property type="evidence" value="ECO:0007669"/>
    <property type="project" value="UniProtKB-KW"/>
</dbReference>
<evidence type="ECO:0000313" key="14">
    <source>
        <dbReference type="RefSeq" id="XP_018330725.1"/>
    </source>
</evidence>
<dbReference type="SUPFAM" id="SSF57667">
    <property type="entry name" value="beta-beta-alpha zinc fingers"/>
    <property type="match status" value="2"/>
</dbReference>
<keyword evidence="7" id="KW-0539">Nucleus</keyword>
<feature type="domain" description="C2H2-type" evidence="11">
    <location>
        <begin position="670"/>
        <end position="697"/>
    </location>
</feature>
<dbReference type="InParanoid" id="A0A1W4XEF5"/>
<feature type="binding site" evidence="9">
    <location>
        <position position="60"/>
    </location>
    <ligand>
        <name>Zn(2+)</name>
        <dbReference type="ChEBI" id="CHEBI:29105"/>
    </ligand>
</feature>
<evidence type="ECO:0000256" key="5">
    <source>
        <dbReference type="ARBA" id="ARBA00022833"/>
    </source>
</evidence>
<feature type="domain" description="C2H2-type" evidence="11">
    <location>
        <begin position="726"/>
        <end position="753"/>
    </location>
</feature>
<keyword evidence="4 8" id="KW-0863">Zinc-finger</keyword>
<keyword evidence="2 9" id="KW-0479">Metal-binding</keyword>
<dbReference type="Gene3D" id="3.30.160.60">
    <property type="entry name" value="Classic Zinc Finger"/>
    <property type="match status" value="3"/>
</dbReference>
<dbReference type="GO" id="GO:0008270">
    <property type="term" value="F:zinc ion binding"/>
    <property type="evidence" value="ECO:0007669"/>
    <property type="project" value="UniProtKB-UniRule"/>
</dbReference>
<evidence type="ECO:0000256" key="10">
    <source>
        <dbReference type="SAM" id="MobiDB-lite"/>
    </source>
</evidence>
<dbReference type="Proteomes" id="UP000192223">
    <property type="component" value="Unplaced"/>
</dbReference>
<dbReference type="InterPro" id="IPR012934">
    <property type="entry name" value="Znf_AD"/>
</dbReference>
<dbReference type="SUPFAM" id="SSF57716">
    <property type="entry name" value="Glucocorticoid receptor-like (DNA-binding domain)"/>
    <property type="match status" value="1"/>
</dbReference>
<dbReference type="Pfam" id="PF07776">
    <property type="entry name" value="zf-AD"/>
    <property type="match status" value="1"/>
</dbReference>
<feature type="domain" description="C2H2-type" evidence="11">
    <location>
        <begin position="698"/>
        <end position="725"/>
    </location>
</feature>
<organism evidence="13 14">
    <name type="scientific">Agrilus planipennis</name>
    <name type="common">Emerald ash borer</name>
    <name type="synonym">Agrilus marcopoli</name>
    <dbReference type="NCBI Taxonomy" id="224129"/>
    <lineage>
        <taxon>Eukaryota</taxon>
        <taxon>Metazoa</taxon>
        <taxon>Ecdysozoa</taxon>
        <taxon>Arthropoda</taxon>
        <taxon>Hexapoda</taxon>
        <taxon>Insecta</taxon>
        <taxon>Pterygota</taxon>
        <taxon>Neoptera</taxon>
        <taxon>Endopterygota</taxon>
        <taxon>Coleoptera</taxon>
        <taxon>Polyphaga</taxon>
        <taxon>Elateriformia</taxon>
        <taxon>Buprestoidea</taxon>
        <taxon>Buprestidae</taxon>
        <taxon>Agrilinae</taxon>
        <taxon>Agrilus</taxon>
    </lineage>
</organism>
<name>A0A1W4XEF5_AGRPL</name>
<evidence type="ECO:0000256" key="7">
    <source>
        <dbReference type="ARBA" id="ARBA00023242"/>
    </source>
</evidence>
<evidence type="ECO:0000256" key="1">
    <source>
        <dbReference type="ARBA" id="ARBA00004123"/>
    </source>
</evidence>
<keyword evidence="13" id="KW-1185">Reference proteome</keyword>
<protein>
    <submittedName>
        <fullName evidence="14">GATA zinc finger domain-containing protein 14</fullName>
    </submittedName>
</protein>
<dbReference type="PROSITE" id="PS00028">
    <property type="entry name" value="ZINC_FINGER_C2H2_1"/>
    <property type="match status" value="4"/>
</dbReference>
<evidence type="ECO:0000313" key="13">
    <source>
        <dbReference type="Proteomes" id="UP000192223"/>
    </source>
</evidence>
<dbReference type="RefSeq" id="XP_018330725.1">
    <property type="nucleotide sequence ID" value="XM_018475223.2"/>
</dbReference>
<comment type="subcellular location">
    <subcellularLocation>
        <location evidence="1">Nucleus</location>
    </subcellularLocation>
</comment>
<dbReference type="SMART" id="SM00868">
    <property type="entry name" value="zf-AD"/>
    <property type="match status" value="1"/>
</dbReference>
<feature type="binding site" evidence="9">
    <location>
        <position position="63"/>
    </location>
    <ligand>
        <name>Zn(2+)</name>
        <dbReference type="ChEBI" id="CHEBI:29105"/>
    </ligand>
</feature>
<sequence length="792" mass="87965">MSGYKRVNFYELCRLCATNQQKEKTHIFHEQGRKIQLQNKIQSCLSLKVCENDFLPKVVCSQCLNTLEECYTFKKECQTSETMLSSYFNNFRYTEDFKKSGKVYIKDTSSKPNPIITPSTLITTVTTSPNSSISTTQSESLYGSSNFVNVVDNSPQDISYVHVPNNVTSNANSKCTLKSDTLHSKVIQTATSQPQVAYNLNAVNIELLKSFLQNSAKNDTVANVTVNANGEIIGIGPIVNFDALLAQSNALLSQNNTQKLQRNVEPSNKPIIHGRKRSKNLDSHQKRPDNSYLEDSIIKIDLTESEPQHLATCGEPKSSTQLNKIAYTYKANDSYKNSTNAVISVPDLNPTQLVQKFINSSHIPQVNKLPENEPNQQVFSTNSNIGYASHINTSSINVMSNISLQNVNLNAINIPSSLSSNNLNFSSNLTNMNANTNASYNHNINQQSSTNNLGQNITNTSVNMHQNGISKVQNVVHRKSYSMNSTAPNSNGLINNLDLNAHIDSATLEKGAFAPAMNILNMNLTSANANLLNNLSLAGMNSLSNISNTNLNVKSEEEIRTSTSNSSVHNMTNSIPSIIHNTTSNANMKNQNLAMNHSKVNGISSTNVIHMGNQTVSTPIENVNNSLDLGTNSVVTSANNQSNISGANLTPPTSTSVMTTVQNDNLVKSHTCEICKKTFKRKEHLFQHVKLHTGFRPFRCDKCNKCFMRKEHLLRHMTAHSGAKNFTCDICDKCFSRNDNLLKHKKTHEKQSKFTCQVCQKHFVMKHYYLAHKLTHETDRCNLNQLWGVLKA</sequence>
<dbReference type="CTD" id="18462"/>
<dbReference type="InterPro" id="IPR036236">
    <property type="entry name" value="Znf_C2H2_sf"/>
</dbReference>
<evidence type="ECO:0000256" key="3">
    <source>
        <dbReference type="ARBA" id="ARBA00022737"/>
    </source>
</evidence>
<feature type="domain" description="ZAD" evidence="12">
    <location>
        <begin position="11"/>
        <end position="87"/>
    </location>
</feature>
<evidence type="ECO:0000259" key="11">
    <source>
        <dbReference type="PROSITE" id="PS50157"/>
    </source>
</evidence>
<feature type="compositionally biased region" description="Basic and acidic residues" evidence="10">
    <location>
        <begin position="279"/>
        <end position="289"/>
    </location>
</feature>
<evidence type="ECO:0000256" key="9">
    <source>
        <dbReference type="PROSITE-ProRule" id="PRU01263"/>
    </source>
</evidence>
<dbReference type="GeneID" id="108740767"/>
<dbReference type="Pfam" id="PF00096">
    <property type="entry name" value="zf-C2H2"/>
    <property type="match status" value="3"/>
</dbReference>
<evidence type="ECO:0000256" key="8">
    <source>
        <dbReference type="PROSITE-ProRule" id="PRU00042"/>
    </source>
</evidence>
<feature type="domain" description="C2H2-type" evidence="11">
    <location>
        <begin position="754"/>
        <end position="781"/>
    </location>
</feature>
<dbReference type="GO" id="GO:0010468">
    <property type="term" value="P:regulation of gene expression"/>
    <property type="evidence" value="ECO:0007669"/>
    <property type="project" value="TreeGrafter"/>
</dbReference>
<gene>
    <name evidence="14" type="primary">LOC108740767</name>
</gene>
<keyword evidence="3" id="KW-0677">Repeat</keyword>
<feature type="binding site" evidence="9">
    <location>
        <position position="16"/>
    </location>
    <ligand>
        <name>Zn(2+)</name>
        <dbReference type="ChEBI" id="CHEBI:29105"/>
    </ligand>
</feature>
<feature type="region of interest" description="Disordered" evidence="10">
    <location>
        <begin position="258"/>
        <end position="293"/>
    </location>
</feature>
<keyword evidence="6" id="KW-0238">DNA-binding</keyword>
<dbReference type="OrthoDB" id="654211at2759"/>
<evidence type="ECO:0000259" key="12">
    <source>
        <dbReference type="PROSITE" id="PS51915"/>
    </source>
</evidence>
<dbReference type="Gene3D" id="3.40.1800.20">
    <property type="match status" value="1"/>
</dbReference>
<reference evidence="14" key="1">
    <citation type="submission" date="2025-08" db="UniProtKB">
        <authorList>
            <consortium name="RefSeq"/>
        </authorList>
    </citation>
    <scope>IDENTIFICATION</scope>
    <source>
        <tissue evidence="14">Entire body</tissue>
    </source>
</reference>
<dbReference type="InterPro" id="IPR013087">
    <property type="entry name" value="Znf_C2H2_type"/>
</dbReference>
<dbReference type="AlphaFoldDB" id="A0A1W4XEF5"/>
<evidence type="ECO:0000256" key="2">
    <source>
        <dbReference type="ARBA" id="ARBA00022723"/>
    </source>
</evidence>
<evidence type="ECO:0000256" key="6">
    <source>
        <dbReference type="ARBA" id="ARBA00023125"/>
    </source>
</evidence>
<dbReference type="STRING" id="224129.A0A1W4XEF5"/>
<evidence type="ECO:0000256" key="4">
    <source>
        <dbReference type="ARBA" id="ARBA00022771"/>
    </source>
</evidence>
<dbReference type="SMART" id="SM00355">
    <property type="entry name" value="ZnF_C2H2"/>
    <property type="match status" value="4"/>
</dbReference>
<accession>A0A1W4XEF5</accession>
<dbReference type="PROSITE" id="PS51915">
    <property type="entry name" value="ZAD"/>
    <property type="match status" value="1"/>
</dbReference>
<dbReference type="GO" id="GO:0005634">
    <property type="term" value="C:nucleus"/>
    <property type="evidence" value="ECO:0007669"/>
    <property type="project" value="UniProtKB-SubCell"/>
</dbReference>
<feature type="binding site" evidence="9">
    <location>
        <position position="13"/>
    </location>
    <ligand>
        <name>Zn(2+)</name>
        <dbReference type="ChEBI" id="CHEBI:29105"/>
    </ligand>
</feature>
<dbReference type="KEGG" id="apln:108740767"/>
<dbReference type="FunFam" id="3.30.160.60:FF:000624">
    <property type="entry name" value="zinc finger protein 697"/>
    <property type="match status" value="2"/>
</dbReference>
<dbReference type="InterPro" id="IPR050331">
    <property type="entry name" value="Zinc_finger"/>
</dbReference>
<proteinExistence type="predicted"/>
<dbReference type="PROSITE" id="PS50157">
    <property type="entry name" value="ZINC_FINGER_C2H2_2"/>
    <property type="match status" value="4"/>
</dbReference>
<keyword evidence="5 9" id="KW-0862">Zinc</keyword>
<dbReference type="PANTHER" id="PTHR16515">
    <property type="entry name" value="PR DOMAIN ZINC FINGER PROTEIN"/>
    <property type="match status" value="1"/>
</dbReference>
<dbReference type="PANTHER" id="PTHR16515:SF49">
    <property type="entry name" value="GASTRULA ZINC FINGER PROTEIN XLCGF49.1-LIKE-RELATED"/>
    <property type="match status" value="1"/>
</dbReference>